<dbReference type="InParanoid" id="A0A0V0R936"/>
<organism evidence="1 2">
    <name type="scientific">Pseudocohnilembus persalinus</name>
    <name type="common">Ciliate</name>
    <dbReference type="NCBI Taxonomy" id="266149"/>
    <lineage>
        <taxon>Eukaryota</taxon>
        <taxon>Sar</taxon>
        <taxon>Alveolata</taxon>
        <taxon>Ciliophora</taxon>
        <taxon>Intramacronucleata</taxon>
        <taxon>Oligohymenophorea</taxon>
        <taxon>Scuticociliatia</taxon>
        <taxon>Philasterida</taxon>
        <taxon>Pseudocohnilembidae</taxon>
        <taxon>Pseudocohnilembus</taxon>
    </lineage>
</organism>
<evidence type="ECO:0000313" key="2">
    <source>
        <dbReference type="Proteomes" id="UP000054937"/>
    </source>
</evidence>
<comment type="caution">
    <text evidence="1">The sequence shown here is derived from an EMBL/GenBank/DDBJ whole genome shotgun (WGS) entry which is preliminary data.</text>
</comment>
<sequence length="133" mass="15925">MGQNISCTKKKSSNYERQKKFCEQQAKAYNPKQKLQNNCDKKKKKDNLQLFISSQDLDQDQYMVNQTLCKTPELFKQMDNLEKIQNFSMEDENNDIKIIEKILKQRYQPELQNHFNSSILLQKRKQKIAEFVL</sequence>
<proteinExistence type="predicted"/>
<dbReference type="Proteomes" id="UP000054937">
    <property type="component" value="Unassembled WGS sequence"/>
</dbReference>
<evidence type="ECO:0000313" key="1">
    <source>
        <dbReference type="EMBL" id="KRX11014.1"/>
    </source>
</evidence>
<gene>
    <name evidence="1" type="ORF">PPERSA_01213</name>
</gene>
<name>A0A0V0R936_PSEPJ</name>
<dbReference type="EMBL" id="LDAU01000008">
    <property type="protein sequence ID" value="KRX11014.1"/>
    <property type="molecule type" value="Genomic_DNA"/>
</dbReference>
<reference evidence="1 2" key="1">
    <citation type="journal article" date="2015" name="Sci. Rep.">
        <title>Genome of the facultative scuticociliatosis pathogen Pseudocohnilembus persalinus provides insight into its virulence through horizontal gene transfer.</title>
        <authorList>
            <person name="Xiong J."/>
            <person name="Wang G."/>
            <person name="Cheng J."/>
            <person name="Tian M."/>
            <person name="Pan X."/>
            <person name="Warren A."/>
            <person name="Jiang C."/>
            <person name="Yuan D."/>
            <person name="Miao W."/>
        </authorList>
    </citation>
    <scope>NUCLEOTIDE SEQUENCE [LARGE SCALE GENOMIC DNA]</scope>
    <source>
        <strain evidence="1">36N120E</strain>
    </source>
</reference>
<dbReference type="AlphaFoldDB" id="A0A0V0R936"/>
<protein>
    <submittedName>
        <fullName evidence="1">Uncharacterized protein</fullName>
    </submittedName>
</protein>
<keyword evidence="2" id="KW-1185">Reference proteome</keyword>
<accession>A0A0V0R936</accession>